<keyword evidence="9" id="KW-0735">Signal-anchor</keyword>
<dbReference type="Gene3D" id="3.90.550.10">
    <property type="entry name" value="Spore Coat Polysaccharide Biosynthesis Protein SpsA, Chain A"/>
    <property type="match status" value="1"/>
</dbReference>
<dbReference type="SUPFAM" id="SSF53448">
    <property type="entry name" value="Nucleotide-diphospho-sugar transferases"/>
    <property type="match status" value="1"/>
</dbReference>
<keyword evidence="6 14" id="KW-0808">Transferase</keyword>
<keyword evidence="11" id="KW-0472">Membrane</keyword>
<evidence type="ECO:0000256" key="1">
    <source>
        <dbReference type="ARBA" id="ARBA00004389"/>
    </source>
</evidence>
<keyword evidence="8" id="KW-0256">Endoplasmic reticulum</keyword>
<dbReference type="GO" id="GO:0006487">
    <property type="term" value="P:protein N-linked glycosylation"/>
    <property type="evidence" value="ECO:0007669"/>
    <property type="project" value="TreeGrafter"/>
</dbReference>
<comment type="pathway">
    <text evidence="2">Protein modification; protein glycosylation.</text>
</comment>
<protein>
    <recommendedName>
        <fullName evidence="4">dolichyl-phosphate beta-glucosyltransferase</fullName>
        <ecNumber evidence="4">2.4.1.117</ecNumber>
    </recommendedName>
</protein>
<dbReference type="EC" id="2.4.1.117" evidence="4"/>
<gene>
    <name evidence="14" type="ORF">UU42_C0004G0014</name>
</gene>
<proteinExistence type="inferred from homology"/>
<accession>A0A0G0UTS3</accession>
<name>A0A0G0UTS3_9BACT</name>
<comment type="similarity">
    <text evidence="3">Belongs to the glycosyltransferase 2 family.</text>
</comment>
<comment type="caution">
    <text evidence="14">The sequence shown here is derived from an EMBL/GenBank/DDBJ whole genome shotgun (WGS) entry which is preliminary data.</text>
</comment>
<keyword evidence="7" id="KW-0812">Transmembrane</keyword>
<evidence type="ECO:0000256" key="6">
    <source>
        <dbReference type="ARBA" id="ARBA00022679"/>
    </source>
</evidence>
<comment type="catalytic activity">
    <reaction evidence="12">
        <text>a di-trans,poly-cis-dolichyl phosphate + UDP-alpha-D-glucose = a di-trans,poly-cis-dolichyl beta-D-glucosyl phosphate + UDP</text>
        <dbReference type="Rhea" id="RHEA:15401"/>
        <dbReference type="Rhea" id="RHEA-COMP:19498"/>
        <dbReference type="Rhea" id="RHEA-COMP:19502"/>
        <dbReference type="ChEBI" id="CHEBI:57525"/>
        <dbReference type="ChEBI" id="CHEBI:57683"/>
        <dbReference type="ChEBI" id="CHEBI:58223"/>
        <dbReference type="ChEBI" id="CHEBI:58885"/>
        <dbReference type="EC" id="2.4.1.117"/>
    </reaction>
    <physiologicalReaction direction="left-to-right" evidence="12">
        <dbReference type="Rhea" id="RHEA:15402"/>
    </physiologicalReaction>
</comment>
<feature type="domain" description="Glycosyltransferase 2-like" evidence="13">
    <location>
        <begin position="9"/>
        <end position="139"/>
    </location>
</feature>
<keyword evidence="10" id="KW-1133">Transmembrane helix</keyword>
<dbReference type="PANTHER" id="PTHR10859">
    <property type="entry name" value="GLYCOSYL TRANSFERASE"/>
    <property type="match status" value="1"/>
</dbReference>
<dbReference type="Proteomes" id="UP000034676">
    <property type="component" value="Unassembled WGS sequence"/>
</dbReference>
<dbReference type="InterPro" id="IPR035518">
    <property type="entry name" value="DPG_synthase"/>
</dbReference>
<evidence type="ECO:0000256" key="7">
    <source>
        <dbReference type="ARBA" id="ARBA00022692"/>
    </source>
</evidence>
<comment type="subcellular location">
    <subcellularLocation>
        <location evidence="1">Endoplasmic reticulum membrane</location>
        <topology evidence="1">Single-pass membrane protein</topology>
    </subcellularLocation>
</comment>
<evidence type="ECO:0000313" key="14">
    <source>
        <dbReference type="EMBL" id="KKR92098.1"/>
    </source>
</evidence>
<dbReference type="EMBL" id="LCAO01000004">
    <property type="protein sequence ID" value="KKR92098.1"/>
    <property type="molecule type" value="Genomic_DNA"/>
</dbReference>
<dbReference type="Pfam" id="PF00535">
    <property type="entry name" value="Glycos_transf_2"/>
    <property type="match status" value="1"/>
</dbReference>
<dbReference type="PANTHER" id="PTHR10859:SF91">
    <property type="entry name" value="DOLICHYL-PHOSPHATE BETA-GLUCOSYLTRANSFERASE"/>
    <property type="match status" value="1"/>
</dbReference>
<evidence type="ECO:0000256" key="2">
    <source>
        <dbReference type="ARBA" id="ARBA00004922"/>
    </source>
</evidence>
<evidence type="ECO:0000256" key="10">
    <source>
        <dbReference type="ARBA" id="ARBA00022989"/>
    </source>
</evidence>
<evidence type="ECO:0000256" key="5">
    <source>
        <dbReference type="ARBA" id="ARBA00022676"/>
    </source>
</evidence>
<evidence type="ECO:0000256" key="11">
    <source>
        <dbReference type="ARBA" id="ARBA00023136"/>
    </source>
</evidence>
<evidence type="ECO:0000259" key="13">
    <source>
        <dbReference type="Pfam" id="PF00535"/>
    </source>
</evidence>
<evidence type="ECO:0000256" key="12">
    <source>
        <dbReference type="ARBA" id="ARBA00045097"/>
    </source>
</evidence>
<evidence type="ECO:0000256" key="4">
    <source>
        <dbReference type="ARBA" id="ARBA00012583"/>
    </source>
</evidence>
<dbReference type="AlphaFoldDB" id="A0A0G0UTS3"/>
<keyword evidence="5" id="KW-0328">Glycosyltransferase</keyword>
<sequence length="239" mass="27107">MASVKPQLSVIIPAYNEAKRSGGNFTAVISYLRQNYPNFELIIVDDGSQDNSSQLIAKFIAGQPKVKLISYQPNRGKGYAVRTGVLASRGEIVLFMDADLSTPLTEIPKILRILKNADIVIGSRAVPGAKINRIPSLFRRFASIVFDQVKYTLVGLRRFKDTQCGFKAFRGPIARQLFAKNQIDRFMFDVEILYLADQANLRILEIPVTWADMPNSTVRFWQGLVNMFRDLWRIKHLHS</sequence>
<reference evidence="14 15" key="1">
    <citation type="journal article" date="2015" name="Nature">
        <title>rRNA introns, odd ribosomes, and small enigmatic genomes across a large radiation of phyla.</title>
        <authorList>
            <person name="Brown C.T."/>
            <person name="Hug L.A."/>
            <person name="Thomas B.C."/>
            <person name="Sharon I."/>
            <person name="Castelle C.J."/>
            <person name="Singh A."/>
            <person name="Wilkins M.J."/>
            <person name="Williams K.H."/>
            <person name="Banfield J.F."/>
        </authorList>
    </citation>
    <scope>NUCLEOTIDE SEQUENCE [LARGE SCALE GENOMIC DNA]</scope>
</reference>
<dbReference type="InterPro" id="IPR001173">
    <property type="entry name" value="Glyco_trans_2-like"/>
</dbReference>
<dbReference type="CDD" id="cd04188">
    <property type="entry name" value="DPG_synthase"/>
    <property type="match status" value="1"/>
</dbReference>
<evidence type="ECO:0000256" key="9">
    <source>
        <dbReference type="ARBA" id="ARBA00022968"/>
    </source>
</evidence>
<evidence type="ECO:0000256" key="8">
    <source>
        <dbReference type="ARBA" id="ARBA00022824"/>
    </source>
</evidence>
<evidence type="ECO:0000256" key="3">
    <source>
        <dbReference type="ARBA" id="ARBA00006739"/>
    </source>
</evidence>
<dbReference type="InterPro" id="IPR029044">
    <property type="entry name" value="Nucleotide-diphossugar_trans"/>
</dbReference>
<dbReference type="GO" id="GO:0004581">
    <property type="term" value="F:dolichyl-phosphate beta-glucosyltransferase activity"/>
    <property type="evidence" value="ECO:0007669"/>
    <property type="project" value="UniProtKB-EC"/>
</dbReference>
<organism evidence="14 15">
    <name type="scientific">Candidatus Woesebacteria bacterium GW2011_GWA1_41_13b</name>
    <dbReference type="NCBI Taxonomy" id="1618555"/>
    <lineage>
        <taxon>Bacteria</taxon>
        <taxon>Candidatus Woeseibacteriota</taxon>
    </lineage>
</organism>
<evidence type="ECO:0000313" key="15">
    <source>
        <dbReference type="Proteomes" id="UP000034676"/>
    </source>
</evidence>